<dbReference type="InterPro" id="IPR029044">
    <property type="entry name" value="Nucleotide-diphossugar_trans"/>
</dbReference>
<name>A0A225DR44_9BACT</name>
<dbReference type="OrthoDB" id="199095at2"/>
<dbReference type="PANTHER" id="PTHR22916:SF3">
    <property type="entry name" value="UDP-GLCNAC:BETAGAL BETA-1,3-N-ACETYLGLUCOSAMINYLTRANSFERASE-LIKE PROTEIN 1"/>
    <property type="match status" value="1"/>
</dbReference>
<dbReference type="Proteomes" id="UP000214646">
    <property type="component" value="Unassembled WGS sequence"/>
</dbReference>
<protein>
    <submittedName>
        <fullName evidence="2">Putative glycosyltransferase</fullName>
    </submittedName>
</protein>
<dbReference type="PANTHER" id="PTHR22916">
    <property type="entry name" value="GLYCOSYLTRANSFERASE"/>
    <property type="match status" value="1"/>
</dbReference>
<evidence type="ECO:0000313" key="3">
    <source>
        <dbReference type="Proteomes" id="UP000214646"/>
    </source>
</evidence>
<proteinExistence type="predicted"/>
<dbReference type="Pfam" id="PF00535">
    <property type="entry name" value="Glycos_transf_2"/>
    <property type="match status" value="1"/>
</dbReference>
<keyword evidence="2" id="KW-0808">Transferase</keyword>
<comment type="caution">
    <text evidence="2">The sequence shown here is derived from an EMBL/GenBank/DDBJ whole genome shotgun (WGS) entry which is preliminary data.</text>
</comment>
<dbReference type="GO" id="GO:0016758">
    <property type="term" value="F:hexosyltransferase activity"/>
    <property type="evidence" value="ECO:0007669"/>
    <property type="project" value="UniProtKB-ARBA"/>
</dbReference>
<organism evidence="2 3">
    <name type="scientific">Fimbriiglobus ruber</name>
    <dbReference type="NCBI Taxonomy" id="1908690"/>
    <lineage>
        <taxon>Bacteria</taxon>
        <taxon>Pseudomonadati</taxon>
        <taxon>Planctomycetota</taxon>
        <taxon>Planctomycetia</taxon>
        <taxon>Gemmatales</taxon>
        <taxon>Gemmataceae</taxon>
        <taxon>Fimbriiglobus</taxon>
    </lineage>
</organism>
<dbReference type="RefSeq" id="WP_088254738.1">
    <property type="nucleotide sequence ID" value="NZ_NIDE01000004.1"/>
</dbReference>
<dbReference type="Gene3D" id="3.90.550.10">
    <property type="entry name" value="Spore Coat Polysaccharide Biosynthesis Protein SpsA, Chain A"/>
    <property type="match status" value="1"/>
</dbReference>
<dbReference type="EMBL" id="NIDE01000004">
    <property type="protein sequence ID" value="OWK43960.1"/>
    <property type="molecule type" value="Genomic_DNA"/>
</dbReference>
<reference evidence="3" key="1">
    <citation type="submission" date="2017-06" db="EMBL/GenBank/DDBJ databases">
        <title>Genome analysis of Fimbriiglobus ruber SP5, the first member of the order Planctomycetales with confirmed chitinolytic capability.</title>
        <authorList>
            <person name="Ravin N.V."/>
            <person name="Rakitin A.L."/>
            <person name="Ivanova A.A."/>
            <person name="Beletsky A.V."/>
            <person name="Kulichevskaya I.S."/>
            <person name="Mardanov A.V."/>
            <person name="Dedysh S.N."/>
        </authorList>
    </citation>
    <scope>NUCLEOTIDE SEQUENCE [LARGE SCALE GENOMIC DNA]</scope>
    <source>
        <strain evidence="3">SP5</strain>
    </source>
</reference>
<gene>
    <name evidence="2" type="ORF">FRUB_03559</name>
</gene>
<dbReference type="InterPro" id="IPR001173">
    <property type="entry name" value="Glyco_trans_2-like"/>
</dbReference>
<sequence>MSYPPFKVSVLTVTYNHERYIEQAVRSALAQETDFAVEIVVADDCSTDGTREILRRLDLEFPGRLRLLLRDRNLGATANFADALATCTGEYLALLEGDDYWTDTSKLARQVNFLDQHPEYEGTAHVVRQLSATTDYGLFPHHSPDVVTFQDLLVNNRFATCSVLYRRRWSVLPGWHRKCTMGDWPLHILHASRGPFRVFPEVMGVYRIHEQGMWATAKVTWQLRQTVAMYQQLAGAYPEYARAIAGCKLRHQYVLLYELAKSREWSGVREWIRAIATDVSRSRRADVLHFLAMSCRIIPEVVYRAVSPLWTPAPSQIQKA</sequence>
<feature type="domain" description="Glycosyltransferase 2-like" evidence="1">
    <location>
        <begin position="9"/>
        <end position="119"/>
    </location>
</feature>
<dbReference type="SUPFAM" id="SSF53448">
    <property type="entry name" value="Nucleotide-diphospho-sugar transferases"/>
    <property type="match status" value="1"/>
</dbReference>
<evidence type="ECO:0000259" key="1">
    <source>
        <dbReference type="Pfam" id="PF00535"/>
    </source>
</evidence>
<accession>A0A225DR44</accession>
<dbReference type="AlphaFoldDB" id="A0A225DR44"/>
<evidence type="ECO:0000313" key="2">
    <source>
        <dbReference type="EMBL" id="OWK43960.1"/>
    </source>
</evidence>
<keyword evidence="3" id="KW-1185">Reference proteome</keyword>